<sequence>NNPSIILQHVQKTYKEIYQREEFDLNAANLLTSDLKQVLSNQNILLTKQITEEEVLEVIQ</sequence>
<organism evidence="1 2">
    <name type="scientific">Gigaspora margarita</name>
    <dbReference type="NCBI Taxonomy" id="4874"/>
    <lineage>
        <taxon>Eukaryota</taxon>
        <taxon>Fungi</taxon>
        <taxon>Fungi incertae sedis</taxon>
        <taxon>Mucoromycota</taxon>
        <taxon>Glomeromycotina</taxon>
        <taxon>Glomeromycetes</taxon>
        <taxon>Diversisporales</taxon>
        <taxon>Gigasporaceae</taxon>
        <taxon>Gigaspora</taxon>
    </lineage>
</organism>
<comment type="caution">
    <text evidence="1">The sequence shown here is derived from an EMBL/GenBank/DDBJ whole genome shotgun (WGS) entry which is preliminary data.</text>
</comment>
<protein>
    <submittedName>
        <fullName evidence="1">31788_t:CDS:1</fullName>
    </submittedName>
</protein>
<feature type="non-terminal residue" evidence="1">
    <location>
        <position position="1"/>
    </location>
</feature>
<gene>
    <name evidence="1" type="ORF">GMARGA_LOCUS43919</name>
</gene>
<proteinExistence type="predicted"/>
<feature type="non-terminal residue" evidence="1">
    <location>
        <position position="60"/>
    </location>
</feature>
<name>A0ABN7XII4_GIGMA</name>
<dbReference type="EMBL" id="CAJVQB010145885">
    <property type="protein sequence ID" value="CAG8855098.1"/>
    <property type="molecule type" value="Genomic_DNA"/>
</dbReference>
<evidence type="ECO:0000313" key="1">
    <source>
        <dbReference type="EMBL" id="CAG8855098.1"/>
    </source>
</evidence>
<dbReference type="Proteomes" id="UP000789901">
    <property type="component" value="Unassembled WGS sequence"/>
</dbReference>
<keyword evidence="2" id="KW-1185">Reference proteome</keyword>
<evidence type="ECO:0000313" key="2">
    <source>
        <dbReference type="Proteomes" id="UP000789901"/>
    </source>
</evidence>
<accession>A0ABN7XII4</accession>
<reference evidence="1 2" key="1">
    <citation type="submission" date="2021-06" db="EMBL/GenBank/DDBJ databases">
        <authorList>
            <person name="Kallberg Y."/>
            <person name="Tangrot J."/>
            <person name="Rosling A."/>
        </authorList>
    </citation>
    <scope>NUCLEOTIDE SEQUENCE [LARGE SCALE GENOMIC DNA]</scope>
    <source>
        <strain evidence="1 2">120-4 pot B 10/14</strain>
    </source>
</reference>